<keyword evidence="1" id="KW-1133">Transmembrane helix</keyword>
<dbReference type="Pfam" id="PF14270">
    <property type="entry name" value="DUF4358"/>
    <property type="match status" value="1"/>
</dbReference>
<sequence length="163" mass="18137">MKYDKIALGVKIAMVVLLFAYIFMLTSSSADNKKPLEKVADQVISTKIKEDTGIREEGAKELKRYYSLNAADIDGFVLYGPAGTMDVGEILIIKAKDESQMEDIRTSVQNRIDEQLKNFNGYGTNQTELLNHAVIRTNGRFLFFAVGDQAASLGQSFSKSVRK</sequence>
<evidence type="ECO:0008006" key="4">
    <source>
        <dbReference type="Google" id="ProtNLM"/>
    </source>
</evidence>
<dbReference type="AlphaFoldDB" id="A0A1M6N9C3"/>
<gene>
    <name evidence="2" type="ORF">SAMN02745243_01744</name>
</gene>
<dbReference type="Proteomes" id="UP000184301">
    <property type="component" value="Unassembled WGS sequence"/>
</dbReference>
<organism evidence="2 3">
    <name type="scientific">Hespellia stercorisuis DSM 15480</name>
    <dbReference type="NCBI Taxonomy" id="1121950"/>
    <lineage>
        <taxon>Bacteria</taxon>
        <taxon>Bacillati</taxon>
        <taxon>Bacillota</taxon>
        <taxon>Clostridia</taxon>
        <taxon>Lachnospirales</taxon>
        <taxon>Lachnospiraceae</taxon>
        <taxon>Hespellia</taxon>
    </lineage>
</organism>
<proteinExistence type="predicted"/>
<dbReference type="EMBL" id="FQZY01000022">
    <property type="protein sequence ID" value="SHJ92293.1"/>
    <property type="molecule type" value="Genomic_DNA"/>
</dbReference>
<evidence type="ECO:0000313" key="3">
    <source>
        <dbReference type="Proteomes" id="UP000184301"/>
    </source>
</evidence>
<dbReference type="STRING" id="1121950.SAMN02745243_01744"/>
<dbReference type="InterPro" id="IPR025648">
    <property type="entry name" value="DUF4358"/>
</dbReference>
<keyword evidence="3" id="KW-1185">Reference proteome</keyword>
<reference evidence="2 3" key="1">
    <citation type="submission" date="2016-11" db="EMBL/GenBank/DDBJ databases">
        <authorList>
            <person name="Jaros S."/>
            <person name="Januszkiewicz K."/>
            <person name="Wedrychowicz H."/>
        </authorList>
    </citation>
    <scope>NUCLEOTIDE SEQUENCE [LARGE SCALE GENOMIC DNA]</scope>
    <source>
        <strain evidence="2 3">DSM 15480</strain>
    </source>
</reference>
<keyword evidence="1" id="KW-0472">Membrane</keyword>
<evidence type="ECO:0000256" key="1">
    <source>
        <dbReference type="SAM" id="Phobius"/>
    </source>
</evidence>
<evidence type="ECO:0000313" key="2">
    <source>
        <dbReference type="EMBL" id="SHJ92293.1"/>
    </source>
</evidence>
<dbReference type="OrthoDB" id="1828164at2"/>
<dbReference type="RefSeq" id="WP_073108636.1">
    <property type="nucleotide sequence ID" value="NZ_FQZY01000022.1"/>
</dbReference>
<protein>
    <recommendedName>
        <fullName evidence="4">DUF4358 domain-containing protein</fullName>
    </recommendedName>
</protein>
<feature type="transmembrane region" description="Helical" evidence="1">
    <location>
        <begin position="6"/>
        <end position="25"/>
    </location>
</feature>
<name>A0A1M6N9C3_9FIRM</name>
<keyword evidence="1" id="KW-0812">Transmembrane</keyword>
<accession>A0A1M6N9C3</accession>